<dbReference type="InterPro" id="IPR048365">
    <property type="entry name" value="TNP-like_RNaseH_N"/>
</dbReference>
<gene>
    <name evidence="2" type="ORF">FWK35_00032384</name>
</gene>
<dbReference type="Pfam" id="PF21787">
    <property type="entry name" value="TNP-like_RNaseH_N"/>
    <property type="match status" value="1"/>
</dbReference>
<keyword evidence="3" id="KW-1185">Reference proteome</keyword>
<dbReference type="AlphaFoldDB" id="A0A6G0VKG8"/>
<protein>
    <submittedName>
        <fullName evidence="2">THAP-type domain-containing protein</fullName>
    </submittedName>
</protein>
<proteinExistence type="predicted"/>
<evidence type="ECO:0000313" key="2">
    <source>
        <dbReference type="EMBL" id="KAF0693340.1"/>
    </source>
</evidence>
<sequence length="134" mass="14689">KTFGNCLPHPSTLRKWYGVVNGKPGLLAEALKAVKNKKDVHFNGVHNIGYVNMGTKNDESDTLPMASDILVFMLVALNSNWKIPVAYFLINGISAEEKSNLVNKCLSNVYDTGAVVKSLTFDGAASKTYPWLKN</sequence>
<evidence type="ECO:0000313" key="3">
    <source>
        <dbReference type="Proteomes" id="UP000478052"/>
    </source>
</evidence>
<name>A0A6G0VKG8_APHCR</name>
<feature type="non-terminal residue" evidence="2">
    <location>
        <position position="134"/>
    </location>
</feature>
<comment type="caution">
    <text evidence="2">The sequence shown here is derived from an EMBL/GenBank/DDBJ whole genome shotgun (WGS) entry which is preliminary data.</text>
</comment>
<reference evidence="2 3" key="1">
    <citation type="submission" date="2019-08" db="EMBL/GenBank/DDBJ databases">
        <title>Whole genome of Aphis craccivora.</title>
        <authorList>
            <person name="Voronova N.V."/>
            <person name="Shulinski R.S."/>
            <person name="Bandarenka Y.V."/>
            <person name="Zhorov D.G."/>
            <person name="Warner D."/>
        </authorList>
    </citation>
    <scope>NUCLEOTIDE SEQUENCE [LARGE SCALE GENOMIC DNA]</scope>
    <source>
        <strain evidence="2">180601</strain>
        <tissue evidence="2">Whole Body</tissue>
    </source>
</reference>
<dbReference type="Proteomes" id="UP000478052">
    <property type="component" value="Unassembled WGS sequence"/>
</dbReference>
<feature type="non-terminal residue" evidence="2">
    <location>
        <position position="1"/>
    </location>
</feature>
<feature type="domain" description="Transposable element P transposase-like RNase H" evidence="1">
    <location>
        <begin position="34"/>
        <end position="127"/>
    </location>
</feature>
<accession>A0A6G0VKG8</accession>
<dbReference type="EMBL" id="VUJU01015528">
    <property type="protein sequence ID" value="KAF0693340.1"/>
    <property type="molecule type" value="Genomic_DNA"/>
</dbReference>
<organism evidence="2 3">
    <name type="scientific">Aphis craccivora</name>
    <name type="common">Cowpea aphid</name>
    <dbReference type="NCBI Taxonomy" id="307492"/>
    <lineage>
        <taxon>Eukaryota</taxon>
        <taxon>Metazoa</taxon>
        <taxon>Ecdysozoa</taxon>
        <taxon>Arthropoda</taxon>
        <taxon>Hexapoda</taxon>
        <taxon>Insecta</taxon>
        <taxon>Pterygota</taxon>
        <taxon>Neoptera</taxon>
        <taxon>Paraneoptera</taxon>
        <taxon>Hemiptera</taxon>
        <taxon>Sternorrhyncha</taxon>
        <taxon>Aphidomorpha</taxon>
        <taxon>Aphidoidea</taxon>
        <taxon>Aphididae</taxon>
        <taxon>Aphidini</taxon>
        <taxon>Aphis</taxon>
        <taxon>Aphis</taxon>
    </lineage>
</organism>
<evidence type="ECO:0000259" key="1">
    <source>
        <dbReference type="Pfam" id="PF21787"/>
    </source>
</evidence>
<dbReference type="OrthoDB" id="6629190at2759"/>